<dbReference type="EC" id="2.7.7.65" evidence="1"/>
<keyword evidence="6" id="KW-1185">Reference proteome</keyword>
<dbReference type="SMART" id="SM00267">
    <property type="entry name" value="GGDEF"/>
    <property type="match status" value="1"/>
</dbReference>
<dbReference type="EMBL" id="PXYI01000001">
    <property type="protein sequence ID" value="PSJ43521.1"/>
    <property type="molecule type" value="Genomic_DNA"/>
</dbReference>
<protein>
    <recommendedName>
        <fullName evidence="1">diguanylate cyclase</fullName>
        <ecNumber evidence="1">2.7.7.65</ecNumber>
    </recommendedName>
</protein>
<dbReference type="AlphaFoldDB" id="A0A2P7QZY1"/>
<evidence type="ECO:0000313" key="5">
    <source>
        <dbReference type="EMBL" id="PSJ43521.1"/>
    </source>
</evidence>
<comment type="catalytic activity">
    <reaction evidence="2">
        <text>2 GTP = 3',3'-c-di-GMP + 2 diphosphate</text>
        <dbReference type="Rhea" id="RHEA:24898"/>
        <dbReference type="ChEBI" id="CHEBI:33019"/>
        <dbReference type="ChEBI" id="CHEBI:37565"/>
        <dbReference type="ChEBI" id="CHEBI:58805"/>
        <dbReference type="EC" id="2.7.7.65"/>
    </reaction>
</comment>
<organism evidence="5 6">
    <name type="scientific">Allosphingosinicella deserti</name>
    <dbReference type="NCBI Taxonomy" id="2116704"/>
    <lineage>
        <taxon>Bacteria</taxon>
        <taxon>Pseudomonadati</taxon>
        <taxon>Pseudomonadota</taxon>
        <taxon>Alphaproteobacteria</taxon>
        <taxon>Sphingomonadales</taxon>
        <taxon>Sphingomonadaceae</taxon>
        <taxon>Allosphingosinicella</taxon>
    </lineage>
</organism>
<dbReference type="InterPro" id="IPR043128">
    <property type="entry name" value="Rev_trsase/Diguanyl_cyclase"/>
</dbReference>
<keyword evidence="3" id="KW-0175">Coiled coil</keyword>
<comment type="caution">
    <text evidence="5">The sequence shown here is derived from an EMBL/GenBank/DDBJ whole genome shotgun (WGS) entry which is preliminary data.</text>
</comment>
<reference evidence="5 6" key="1">
    <citation type="submission" date="2018-03" db="EMBL/GenBank/DDBJ databases">
        <title>The draft genome of Sphingosinicella sp. GL-C-18.</title>
        <authorList>
            <person name="Liu L."/>
            <person name="Li L."/>
            <person name="Liang L."/>
            <person name="Zhang X."/>
            <person name="Wang T."/>
        </authorList>
    </citation>
    <scope>NUCLEOTIDE SEQUENCE [LARGE SCALE GENOMIC DNA]</scope>
    <source>
        <strain evidence="5 6">GL-C-18</strain>
    </source>
</reference>
<dbReference type="NCBIfam" id="TIGR00254">
    <property type="entry name" value="GGDEF"/>
    <property type="match status" value="1"/>
</dbReference>
<dbReference type="PROSITE" id="PS50887">
    <property type="entry name" value="GGDEF"/>
    <property type="match status" value="1"/>
</dbReference>
<gene>
    <name evidence="5" type="ORF">C7I55_03980</name>
</gene>
<evidence type="ECO:0000256" key="2">
    <source>
        <dbReference type="ARBA" id="ARBA00034247"/>
    </source>
</evidence>
<dbReference type="Gene3D" id="3.30.70.270">
    <property type="match status" value="1"/>
</dbReference>
<dbReference type="InterPro" id="IPR029787">
    <property type="entry name" value="Nucleotide_cyclase"/>
</dbReference>
<evidence type="ECO:0000256" key="1">
    <source>
        <dbReference type="ARBA" id="ARBA00012528"/>
    </source>
</evidence>
<name>A0A2P7QZY1_9SPHN</name>
<feature type="coiled-coil region" evidence="3">
    <location>
        <begin position="173"/>
        <end position="200"/>
    </location>
</feature>
<evidence type="ECO:0000256" key="3">
    <source>
        <dbReference type="SAM" id="Coils"/>
    </source>
</evidence>
<evidence type="ECO:0000313" key="6">
    <source>
        <dbReference type="Proteomes" id="UP000241167"/>
    </source>
</evidence>
<sequence length="357" mass="39597">MVTVICNIIRSEGLGIAMGIITPFPQNRSIEEENARILREVGHFLAAHALRSTPGNYRLAFEQVANPNSPLAKAIEAATFNGVRLLQSEADRLLRETAGDEDDARRPVRPQTEELDLAFRQMEAFARTIEIVRLETEDYGRNLESGAAAIEEVGDVFAKASLLAITSEMLARTRLAETRLAEAEREASALREKLAAAEQDARTDVVTGLLNRRGFDMRWQALERENAAVSIGLCDVDRFKQVNDGHGHEVGDRVLRVIADTLRHFCGGHLVARFGGEEFVVVFEKVRAADAERCLEQARMELERRVLHDRDNGARIGIITFSAGIAEGRAGATPLISQADELLYRAKKKGRNRICRA</sequence>
<evidence type="ECO:0000259" key="4">
    <source>
        <dbReference type="PROSITE" id="PS50887"/>
    </source>
</evidence>
<dbReference type="InterPro" id="IPR050469">
    <property type="entry name" value="Diguanylate_Cyclase"/>
</dbReference>
<dbReference type="PANTHER" id="PTHR45138:SF9">
    <property type="entry name" value="DIGUANYLATE CYCLASE DGCM-RELATED"/>
    <property type="match status" value="1"/>
</dbReference>
<dbReference type="Proteomes" id="UP000241167">
    <property type="component" value="Unassembled WGS sequence"/>
</dbReference>
<dbReference type="CDD" id="cd01949">
    <property type="entry name" value="GGDEF"/>
    <property type="match status" value="1"/>
</dbReference>
<accession>A0A2P7QZY1</accession>
<dbReference type="SUPFAM" id="SSF55073">
    <property type="entry name" value="Nucleotide cyclase"/>
    <property type="match status" value="1"/>
</dbReference>
<dbReference type="PANTHER" id="PTHR45138">
    <property type="entry name" value="REGULATORY COMPONENTS OF SENSORY TRANSDUCTION SYSTEM"/>
    <property type="match status" value="1"/>
</dbReference>
<proteinExistence type="predicted"/>
<feature type="domain" description="GGDEF" evidence="4">
    <location>
        <begin position="227"/>
        <end position="357"/>
    </location>
</feature>
<dbReference type="InterPro" id="IPR000160">
    <property type="entry name" value="GGDEF_dom"/>
</dbReference>
<dbReference type="Pfam" id="PF00990">
    <property type="entry name" value="GGDEF"/>
    <property type="match status" value="1"/>
</dbReference>
<dbReference type="GO" id="GO:0052621">
    <property type="term" value="F:diguanylate cyclase activity"/>
    <property type="evidence" value="ECO:0007669"/>
    <property type="project" value="UniProtKB-EC"/>
</dbReference>